<dbReference type="GO" id="GO:0004497">
    <property type="term" value="F:monooxygenase activity"/>
    <property type="evidence" value="ECO:0007669"/>
    <property type="project" value="UniProtKB-KW"/>
</dbReference>
<sequence length="425" mass="46780">MSTEQGRETPAAPTGRAEVDVAIVGAGLAGTILATTLAKAGRKVALVDPHRIHHDEFRAEKTRSEQMGLFEKLGLGPVFRSLVTPMTDLHVFRFGQLFERKQTWEYAFSYAPLVNGLRAALPPQVPLTVGKVAEVSTGPDRQRLVLTDGSVIEARLLVVATGYSEAVRRAIGVERIEESKAHSLSMGFDFAITPKEFGLQSLTFYARRVTDRIAFLTIFRIGERMRANMFVYRTVADPWVQAFRENPQKILLELMPEIAARCGNFATASEVEVRQVSLTTTQGHRRDGVVFIGDAFATTCPAQGDGIHRVLTDVDRLTAHIPAWFATPGMAADKIGAFYDDPAKVAADEKALRASIYARRINVETGLEWRLRRLRNNTARRLMIFARRFRAAGKPSDAAPSVAAVAFDHTDKAGQELPAGPRLGP</sequence>
<dbReference type="SUPFAM" id="SSF51905">
    <property type="entry name" value="FAD/NAD(P)-binding domain"/>
    <property type="match status" value="1"/>
</dbReference>
<protein>
    <submittedName>
        <fullName evidence="3">Monooxygenase FAD-binding</fullName>
    </submittedName>
</protein>
<dbReference type="InterPro" id="IPR002938">
    <property type="entry name" value="FAD-bd"/>
</dbReference>
<dbReference type="PRINTS" id="PR00420">
    <property type="entry name" value="RNGMNOXGNASE"/>
</dbReference>
<accession>A0A090GH65</accession>
<proteinExistence type="predicted"/>
<dbReference type="EMBL" id="CCNE01000065">
    <property type="protein sequence ID" value="CDX62244.1"/>
    <property type="molecule type" value="Genomic_DNA"/>
</dbReference>
<dbReference type="PANTHER" id="PTHR43476">
    <property type="entry name" value="3-(3-HYDROXY-PHENYL)PROPIONATE/3-HYDROXYCINNAMIC ACID HYDROXYLASE"/>
    <property type="match status" value="1"/>
</dbReference>
<feature type="domain" description="FAD-binding" evidence="2">
    <location>
        <begin position="18"/>
        <end position="315"/>
    </location>
</feature>
<dbReference type="Gene3D" id="3.50.50.60">
    <property type="entry name" value="FAD/NAD(P)-binding domain"/>
    <property type="match status" value="1"/>
</dbReference>
<dbReference type="Proteomes" id="UP000046122">
    <property type="component" value="Unassembled WGS sequence"/>
</dbReference>
<dbReference type="GO" id="GO:0071949">
    <property type="term" value="F:FAD binding"/>
    <property type="evidence" value="ECO:0007669"/>
    <property type="project" value="InterPro"/>
</dbReference>
<dbReference type="InterPro" id="IPR050631">
    <property type="entry name" value="PheA/TfdB_FAD_monoxygenase"/>
</dbReference>
<organism evidence="3 4">
    <name type="scientific">Mesorhizobium plurifarium</name>
    <dbReference type="NCBI Taxonomy" id="69974"/>
    <lineage>
        <taxon>Bacteria</taxon>
        <taxon>Pseudomonadati</taxon>
        <taxon>Pseudomonadota</taxon>
        <taxon>Alphaproteobacteria</taxon>
        <taxon>Hyphomicrobiales</taxon>
        <taxon>Phyllobacteriaceae</taxon>
        <taxon>Mesorhizobium</taxon>
    </lineage>
</organism>
<name>A0A090GH65_MESPL</name>
<dbReference type="PANTHER" id="PTHR43476:SF5">
    <property type="entry name" value="FAD-DEPENDENT MONOOXYGENASE"/>
    <property type="match status" value="1"/>
</dbReference>
<gene>
    <name evidence="3" type="ORF">MPL3365_70341</name>
</gene>
<dbReference type="AlphaFoldDB" id="A0A090GH65"/>
<evidence type="ECO:0000256" key="1">
    <source>
        <dbReference type="ARBA" id="ARBA00023002"/>
    </source>
</evidence>
<keyword evidence="1" id="KW-0560">Oxidoreductase</keyword>
<reference evidence="3 4" key="1">
    <citation type="submission" date="2014-08" db="EMBL/GenBank/DDBJ databases">
        <authorList>
            <person name="Moulin Lionel"/>
        </authorList>
    </citation>
    <scope>NUCLEOTIDE SEQUENCE [LARGE SCALE GENOMIC DNA]</scope>
</reference>
<dbReference type="Pfam" id="PF01494">
    <property type="entry name" value="FAD_binding_3"/>
    <property type="match status" value="1"/>
</dbReference>
<keyword evidence="3" id="KW-0503">Monooxygenase</keyword>
<dbReference type="InterPro" id="IPR036188">
    <property type="entry name" value="FAD/NAD-bd_sf"/>
</dbReference>
<evidence type="ECO:0000259" key="2">
    <source>
        <dbReference type="Pfam" id="PF01494"/>
    </source>
</evidence>
<evidence type="ECO:0000313" key="3">
    <source>
        <dbReference type="EMBL" id="CDX62244.1"/>
    </source>
</evidence>
<evidence type="ECO:0000313" key="4">
    <source>
        <dbReference type="Proteomes" id="UP000046122"/>
    </source>
</evidence>